<dbReference type="EMBL" id="WSFE01000027">
    <property type="protein sequence ID" value="NDL26737.1"/>
    <property type="molecule type" value="Genomic_DNA"/>
</dbReference>
<gene>
    <name evidence="2" type="ORF">GPY42_16740</name>
</gene>
<dbReference type="SUPFAM" id="SSF47336">
    <property type="entry name" value="ACP-like"/>
    <property type="match status" value="1"/>
</dbReference>
<proteinExistence type="predicted"/>
<organism evidence="2 3">
    <name type="scientific">Photorhabdus kayaii</name>
    <dbReference type="NCBI Taxonomy" id="230088"/>
    <lineage>
        <taxon>Bacteria</taxon>
        <taxon>Pseudomonadati</taxon>
        <taxon>Pseudomonadota</taxon>
        <taxon>Gammaproteobacteria</taxon>
        <taxon>Enterobacterales</taxon>
        <taxon>Morganellaceae</taxon>
        <taxon>Photorhabdus</taxon>
    </lineage>
</organism>
<comment type="caution">
    <text evidence="2">The sequence shown here is derived from an EMBL/GenBank/DDBJ whole genome shotgun (WGS) entry which is preliminary data.</text>
</comment>
<name>A0ABX0B0V2_9GAMM</name>
<evidence type="ECO:0000313" key="3">
    <source>
        <dbReference type="Proteomes" id="UP000470051"/>
    </source>
</evidence>
<accession>A0ABX0B0V2</accession>
<dbReference type="RefSeq" id="WP_158536598.1">
    <property type="nucleotide sequence ID" value="NZ_CAWPKC010000027.1"/>
</dbReference>
<feature type="domain" description="Carrier" evidence="1">
    <location>
        <begin position="30"/>
        <end position="106"/>
    </location>
</feature>
<dbReference type="Gene3D" id="1.10.1200.10">
    <property type="entry name" value="ACP-like"/>
    <property type="match status" value="1"/>
</dbReference>
<dbReference type="InterPro" id="IPR036736">
    <property type="entry name" value="ACP-like_sf"/>
</dbReference>
<evidence type="ECO:0000313" key="2">
    <source>
        <dbReference type="EMBL" id="NDL26737.1"/>
    </source>
</evidence>
<protein>
    <recommendedName>
        <fullName evidence="1">Carrier domain-containing protein</fullName>
    </recommendedName>
</protein>
<dbReference type="Pfam" id="PF00550">
    <property type="entry name" value="PP-binding"/>
    <property type="match status" value="1"/>
</dbReference>
<reference evidence="2 3" key="1">
    <citation type="submission" date="2019-12" db="EMBL/GenBank/DDBJ databases">
        <title>Engineering Photorhabdus to improve their lethality against agricultural pests.</title>
        <authorList>
            <person name="Machado R.A.R."/>
        </authorList>
    </citation>
    <scope>NUCLEOTIDE SEQUENCE [LARGE SCALE GENOMIC DNA]</scope>
    <source>
        <strain evidence="2 3">M-HU2</strain>
    </source>
</reference>
<evidence type="ECO:0000259" key="1">
    <source>
        <dbReference type="PROSITE" id="PS50075"/>
    </source>
</evidence>
<dbReference type="Proteomes" id="UP000470051">
    <property type="component" value="Unassembled WGS sequence"/>
</dbReference>
<keyword evidence="3" id="KW-1185">Reference proteome</keyword>
<dbReference type="PROSITE" id="PS50075">
    <property type="entry name" value="CARRIER"/>
    <property type="match status" value="1"/>
</dbReference>
<dbReference type="InterPro" id="IPR009081">
    <property type="entry name" value="PP-bd_ACP"/>
</dbReference>
<sequence length="106" mass="11873">MILASKCTLACAVAITNINKSYKYNLGIKGSYMELEQQVLSIVNKIARKNVELDDELLKQNLIDSITTVDLILALQEEFDCYISATDAESILETPKSIINYLNNLK</sequence>